<comment type="caution">
    <text evidence="2">The sequence shown here is derived from an EMBL/GenBank/DDBJ whole genome shotgun (WGS) entry which is preliminary data.</text>
</comment>
<feature type="transmembrane region" description="Helical" evidence="1">
    <location>
        <begin position="127"/>
        <end position="143"/>
    </location>
</feature>
<reference evidence="3" key="2">
    <citation type="journal article" date="2019" name="PLoS Negl. Trop. Dis.">
        <title>Revisiting the worldwide diversity of Leptospira species in the environment.</title>
        <authorList>
            <person name="Vincent A.T."/>
            <person name="Schiettekatte O."/>
            <person name="Bourhy P."/>
            <person name="Veyrier F.J."/>
            <person name="Picardeau M."/>
        </authorList>
    </citation>
    <scope>NUCLEOTIDE SEQUENCE</scope>
    <source>
        <strain evidence="3">201702449</strain>
    </source>
</reference>
<dbReference type="Pfam" id="PF13160">
    <property type="entry name" value="DUF3995"/>
    <property type="match status" value="1"/>
</dbReference>
<dbReference type="EMBL" id="RQGI01000018">
    <property type="protein sequence ID" value="TGL73445.1"/>
    <property type="molecule type" value="Genomic_DNA"/>
</dbReference>
<dbReference type="Proteomes" id="UP001209694">
    <property type="component" value="Unassembled WGS sequence"/>
</dbReference>
<feature type="transmembrane region" description="Helical" evidence="1">
    <location>
        <begin position="52"/>
        <end position="74"/>
    </location>
</feature>
<keyword evidence="1" id="KW-0472">Membrane</keyword>
<gene>
    <name evidence="3" type="ORF">EHQ60_05145</name>
    <name evidence="2" type="ORF">ND810_00180</name>
</gene>
<evidence type="ECO:0000313" key="2">
    <source>
        <dbReference type="EMBL" id="MCW7513554.1"/>
    </source>
</evidence>
<dbReference type="InterPro" id="IPR025058">
    <property type="entry name" value="DUF3995"/>
</dbReference>
<evidence type="ECO:0000313" key="4">
    <source>
        <dbReference type="Proteomes" id="UP000297352"/>
    </source>
</evidence>
<reference evidence="2" key="3">
    <citation type="submission" date="2022-06" db="EMBL/GenBank/DDBJ databases">
        <title>Leptospira isolates from biofilms formed at urban environments.</title>
        <authorList>
            <person name="Ribeiro P.S."/>
            <person name="Sousa T."/>
            <person name="Carvalho N."/>
            <person name="Aburjaile F."/>
            <person name="Neves F."/>
            <person name="Oliveira D."/>
            <person name="Blanco L."/>
            <person name="Lima J."/>
            <person name="Costa F."/>
            <person name="Brenig B."/>
            <person name="Soares S."/>
            <person name="Ramos R."/>
            <person name="Goes-Neto A."/>
            <person name="Matiuzzi M."/>
            <person name="Azevedo V."/>
            <person name="Ristow P."/>
        </authorList>
    </citation>
    <scope>NUCLEOTIDE SEQUENCE</scope>
    <source>
        <strain evidence="2">VSF7</strain>
    </source>
</reference>
<feature type="transmembrane region" description="Helical" evidence="1">
    <location>
        <begin position="94"/>
        <end position="112"/>
    </location>
</feature>
<name>A0A5F2AJH9_9LEPT</name>
<organism evidence="2 5">
    <name type="scientific">Leptospira levettii</name>
    <dbReference type="NCBI Taxonomy" id="2023178"/>
    <lineage>
        <taxon>Bacteria</taxon>
        <taxon>Pseudomonadati</taxon>
        <taxon>Spirochaetota</taxon>
        <taxon>Spirochaetia</taxon>
        <taxon>Leptospirales</taxon>
        <taxon>Leptospiraceae</taxon>
        <taxon>Leptospira</taxon>
    </lineage>
</organism>
<keyword evidence="1" id="KW-1133">Transmembrane helix</keyword>
<evidence type="ECO:0000313" key="3">
    <source>
        <dbReference type="EMBL" id="TGL73445.1"/>
    </source>
</evidence>
<accession>A0A5F2AJH9</accession>
<reference evidence="3" key="1">
    <citation type="submission" date="2018-10" db="EMBL/GenBank/DDBJ databases">
        <authorList>
            <person name="Vincent A.T."/>
            <person name="Schiettekatte O."/>
            <person name="Bourhy P."/>
            <person name="Veyrier F.J."/>
            <person name="Picardeau M."/>
        </authorList>
    </citation>
    <scope>NUCLEOTIDE SEQUENCE</scope>
    <source>
        <strain evidence="3">201702449</strain>
    </source>
</reference>
<dbReference type="Proteomes" id="UP000297352">
    <property type="component" value="Unassembled WGS sequence"/>
</dbReference>
<evidence type="ECO:0000256" key="1">
    <source>
        <dbReference type="SAM" id="Phobius"/>
    </source>
</evidence>
<keyword evidence="4" id="KW-1185">Reference proteome</keyword>
<dbReference type="RefSeq" id="WP_100718466.1">
    <property type="nucleotide sequence ID" value="NZ_JAMQPS010000001.1"/>
</dbReference>
<keyword evidence="1" id="KW-0812">Transmembrane</keyword>
<evidence type="ECO:0000313" key="5">
    <source>
        <dbReference type="Proteomes" id="UP001209694"/>
    </source>
</evidence>
<sequence>MNLNLMIVISTSLLLILLASIHIYWAFGGLWPGKNKQDLINKVFGRGNHFPSPFSCFVVAIGLFLFSCLPILWLVRSNFGLNPQSINMIRYGKIFVAIVFLLRGLLGYLPWVTKYWVPIFVFYTKRIYNPISLLIGISFLIMSV</sequence>
<protein>
    <submittedName>
        <fullName evidence="2">DUF3995 domain-containing protein</fullName>
    </submittedName>
</protein>
<proteinExistence type="predicted"/>
<dbReference type="AlphaFoldDB" id="A0A5F2AJH9"/>
<dbReference type="EMBL" id="JAMQQD010000001">
    <property type="protein sequence ID" value="MCW7513554.1"/>
    <property type="molecule type" value="Genomic_DNA"/>
</dbReference>